<dbReference type="AlphaFoldDB" id="A0AA36HVA8"/>
<dbReference type="SMART" id="SM00184">
    <property type="entry name" value="RING"/>
    <property type="match status" value="1"/>
</dbReference>
<evidence type="ECO:0000259" key="5">
    <source>
        <dbReference type="PROSITE" id="PS50089"/>
    </source>
</evidence>
<organism evidence="6 7">
    <name type="scientific">Effrenium voratum</name>
    <dbReference type="NCBI Taxonomy" id="2562239"/>
    <lineage>
        <taxon>Eukaryota</taxon>
        <taxon>Sar</taxon>
        <taxon>Alveolata</taxon>
        <taxon>Dinophyceae</taxon>
        <taxon>Suessiales</taxon>
        <taxon>Symbiodiniaceae</taxon>
        <taxon>Effrenium</taxon>
    </lineage>
</organism>
<evidence type="ECO:0000256" key="2">
    <source>
        <dbReference type="ARBA" id="ARBA00022771"/>
    </source>
</evidence>
<protein>
    <recommendedName>
        <fullName evidence="5">RING-type domain-containing protein</fullName>
    </recommendedName>
</protein>
<name>A0AA36HVA8_9DINO</name>
<comment type="caution">
    <text evidence="6">The sequence shown here is derived from an EMBL/GenBank/DDBJ whole genome shotgun (WGS) entry which is preliminary data.</text>
</comment>
<evidence type="ECO:0000313" key="6">
    <source>
        <dbReference type="EMBL" id="CAJ1375998.1"/>
    </source>
</evidence>
<evidence type="ECO:0000256" key="1">
    <source>
        <dbReference type="ARBA" id="ARBA00022723"/>
    </source>
</evidence>
<dbReference type="CDD" id="cd16449">
    <property type="entry name" value="RING-HC"/>
    <property type="match status" value="1"/>
</dbReference>
<dbReference type="Proteomes" id="UP001178507">
    <property type="component" value="Unassembled WGS sequence"/>
</dbReference>
<dbReference type="InterPro" id="IPR017907">
    <property type="entry name" value="Znf_RING_CS"/>
</dbReference>
<dbReference type="SUPFAM" id="SSF57850">
    <property type="entry name" value="RING/U-box"/>
    <property type="match status" value="1"/>
</dbReference>
<gene>
    <name evidence="6" type="ORF">EVOR1521_LOCUS5166</name>
</gene>
<keyword evidence="2 4" id="KW-0863">Zinc-finger</keyword>
<keyword evidence="1" id="KW-0479">Metal-binding</keyword>
<accession>A0AA36HVA8</accession>
<proteinExistence type="predicted"/>
<dbReference type="GO" id="GO:0008270">
    <property type="term" value="F:zinc ion binding"/>
    <property type="evidence" value="ECO:0007669"/>
    <property type="project" value="UniProtKB-KW"/>
</dbReference>
<reference evidence="6" key="1">
    <citation type="submission" date="2023-08" db="EMBL/GenBank/DDBJ databases">
        <authorList>
            <person name="Chen Y."/>
            <person name="Shah S."/>
            <person name="Dougan E. K."/>
            <person name="Thang M."/>
            <person name="Chan C."/>
        </authorList>
    </citation>
    <scope>NUCLEOTIDE SEQUENCE</scope>
</reference>
<feature type="domain" description="RING-type" evidence="5">
    <location>
        <begin position="110"/>
        <end position="146"/>
    </location>
</feature>
<dbReference type="Pfam" id="PF13920">
    <property type="entry name" value="zf-C3HC4_3"/>
    <property type="match status" value="1"/>
</dbReference>
<keyword evidence="3" id="KW-0862">Zinc</keyword>
<evidence type="ECO:0000256" key="3">
    <source>
        <dbReference type="ARBA" id="ARBA00022833"/>
    </source>
</evidence>
<dbReference type="EMBL" id="CAUJNA010000355">
    <property type="protein sequence ID" value="CAJ1375998.1"/>
    <property type="molecule type" value="Genomic_DNA"/>
</dbReference>
<keyword evidence="7" id="KW-1185">Reference proteome</keyword>
<dbReference type="InterPro" id="IPR013083">
    <property type="entry name" value="Znf_RING/FYVE/PHD"/>
</dbReference>
<dbReference type="InterPro" id="IPR001841">
    <property type="entry name" value="Znf_RING"/>
</dbReference>
<dbReference type="PROSITE" id="PS50089">
    <property type="entry name" value="ZF_RING_2"/>
    <property type="match status" value="1"/>
</dbReference>
<sequence>MSFIQQLATQSQATQQAWVQRQAEAFKAKCMEASRSTTETSCAMTVTAKPGKQMANLLQAELKTVGFSSLNVSQSQKWPDQIHIKASWDAVKAAPAPKHHAPAGGVSETCGICQERALLTALAPCGHTMCRGCLKQHGQQVCPFCRQPVQAATNSLFIG</sequence>
<dbReference type="Gene3D" id="3.30.40.10">
    <property type="entry name" value="Zinc/RING finger domain, C3HC4 (zinc finger)"/>
    <property type="match status" value="1"/>
</dbReference>
<evidence type="ECO:0000313" key="7">
    <source>
        <dbReference type="Proteomes" id="UP001178507"/>
    </source>
</evidence>
<dbReference type="PROSITE" id="PS00518">
    <property type="entry name" value="ZF_RING_1"/>
    <property type="match status" value="1"/>
</dbReference>
<evidence type="ECO:0000256" key="4">
    <source>
        <dbReference type="PROSITE-ProRule" id="PRU00175"/>
    </source>
</evidence>